<dbReference type="PROSITE" id="PS50222">
    <property type="entry name" value="EF_HAND_2"/>
    <property type="match status" value="1"/>
</dbReference>
<feature type="region of interest" description="Disordered" evidence="1">
    <location>
        <begin position="99"/>
        <end position="131"/>
    </location>
</feature>
<accession>W4HAN7</accession>
<dbReference type="VEuPathDB" id="FungiDB:H257_01491"/>
<dbReference type="SUPFAM" id="SSF47473">
    <property type="entry name" value="EF-hand"/>
    <property type="match status" value="1"/>
</dbReference>
<dbReference type="AlphaFoldDB" id="W4HAN7"/>
<dbReference type="GO" id="GO:0005509">
    <property type="term" value="F:calcium ion binding"/>
    <property type="evidence" value="ECO:0007669"/>
    <property type="project" value="InterPro"/>
</dbReference>
<feature type="region of interest" description="Disordered" evidence="1">
    <location>
        <begin position="432"/>
        <end position="477"/>
    </location>
</feature>
<proteinExistence type="predicted"/>
<gene>
    <name evidence="3" type="ORF">H257_01491</name>
</gene>
<feature type="domain" description="EF-hand" evidence="2">
    <location>
        <begin position="655"/>
        <end position="681"/>
    </location>
</feature>
<evidence type="ECO:0000259" key="2">
    <source>
        <dbReference type="PROSITE" id="PS50222"/>
    </source>
</evidence>
<reference evidence="3" key="1">
    <citation type="submission" date="2013-12" db="EMBL/GenBank/DDBJ databases">
        <title>The Genome Sequence of Aphanomyces astaci APO3.</title>
        <authorList>
            <consortium name="The Broad Institute Genomics Platform"/>
            <person name="Russ C."/>
            <person name="Tyler B."/>
            <person name="van West P."/>
            <person name="Dieguez-Uribeondo J."/>
            <person name="Young S.K."/>
            <person name="Zeng Q."/>
            <person name="Gargeya S."/>
            <person name="Fitzgerald M."/>
            <person name="Abouelleil A."/>
            <person name="Alvarado L."/>
            <person name="Chapman S.B."/>
            <person name="Gainer-Dewar J."/>
            <person name="Goldberg J."/>
            <person name="Griggs A."/>
            <person name="Gujja S."/>
            <person name="Hansen M."/>
            <person name="Howarth C."/>
            <person name="Imamovic A."/>
            <person name="Ireland A."/>
            <person name="Larimer J."/>
            <person name="McCowan C."/>
            <person name="Murphy C."/>
            <person name="Pearson M."/>
            <person name="Poon T.W."/>
            <person name="Priest M."/>
            <person name="Roberts A."/>
            <person name="Saif S."/>
            <person name="Shea T."/>
            <person name="Sykes S."/>
            <person name="Wortman J."/>
            <person name="Nusbaum C."/>
            <person name="Birren B."/>
        </authorList>
    </citation>
    <scope>NUCLEOTIDE SEQUENCE [LARGE SCALE GENOMIC DNA]</scope>
    <source>
        <strain evidence="3">APO3</strain>
    </source>
</reference>
<dbReference type="InterPro" id="IPR011992">
    <property type="entry name" value="EF-hand-dom_pair"/>
</dbReference>
<feature type="compositionally biased region" description="Basic and acidic residues" evidence="1">
    <location>
        <begin position="115"/>
        <end position="131"/>
    </location>
</feature>
<evidence type="ECO:0000256" key="1">
    <source>
        <dbReference type="SAM" id="MobiDB-lite"/>
    </source>
</evidence>
<sequence length="728" mass="82463">MRSPSSSPQRSRDHPSAWLARVQERHPSITHAQLLRQLRGSYHGSQVPWDQLALALAYIEPQSQLHDPLDASMKAFWMRFMEDDDHVNVDAALTSIWPKGSGATMTKTRPPPLHTTRDSEPTSHNADDGERSRHDIVHALGAYGVAALEDSLRHTARIRIPDLFDRVVDSAPHWDMGAEAFYEFCQPFCDPTAPDMVRTRQFLVAMQLPWGALDPAVQRLRDALQHLSADELETQCAMFDMEDDGWILLSECVSVLHALPNVALTQLEIEAGVRQLSQPDLRVAYKDVCAVLGSASTEGTSHSYDSRWQTLRHQLCHDDAAKGQVVFHQLERIFSKLSTHPSRCLVTASDLQRVLGTLLTPSDLQWIHRVLAKSDGHVDGHDLLTRLFPASFLASSTGTFLERSQHAPVYPFRSSTPRCRLESTPYDGTYTAAKRAHSTSPSRSHPSKLISPHVTRSTKLQPHRHPSPHSPSKTTPQDDAVLQQLREIIQYRQIDLLTLSDVSDAAGLVPLDNATAVLWRELEALELITFVQLQRALRRFATGKHNRLNLKSILDGLFDWSRLRNVTTHSIEDMAETFARFTTSRRGYLRWHPDFQRALGEMFPVDWMPWEHQVMCHRFGVTMHHEMWIDVGAFVRHLAGVPQDLWPLVVAHCDFQEMDPTHKGYVDRADLKRFLQRVLQRTPTPHQVGQVWQVFLQGDPTATVIKKQHVTAALKRGLLRPPPPAARV</sequence>
<dbReference type="EMBL" id="KI913115">
    <property type="protein sequence ID" value="ETV88173.1"/>
    <property type="molecule type" value="Genomic_DNA"/>
</dbReference>
<evidence type="ECO:0000313" key="3">
    <source>
        <dbReference type="EMBL" id="ETV88173.1"/>
    </source>
</evidence>
<name>W4HAN7_APHAT</name>
<organism evidence="3">
    <name type="scientific">Aphanomyces astaci</name>
    <name type="common">Crayfish plague agent</name>
    <dbReference type="NCBI Taxonomy" id="112090"/>
    <lineage>
        <taxon>Eukaryota</taxon>
        <taxon>Sar</taxon>
        <taxon>Stramenopiles</taxon>
        <taxon>Oomycota</taxon>
        <taxon>Saprolegniomycetes</taxon>
        <taxon>Saprolegniales</taxon>
        <taxon>Verrucalvaceae</taxon>
        <taxon>Aphanomyces</taxon>
    </lineage>
</organism>
<dbReference type="InterPro" id="IPR002048">
    <property type="entry name" value="EF_hand_dom"/>
</dbReference>
<dbReference type="OrthoDB" id="64904at2759"/>
<dbReference type="GeneID" id="20803487"/>
<dbReference type="RefSeq" id="XP_009823036.1">
    <property type="nucleotide sequence ID" value="XM_009824734.1"/>
</dbReference>
<protein>
    <recommendedName>
        <fullName evidence="2">EF-hand domain-containing protein</fullName>
    </recommendedName>
</protein>